<dbReference type="EMBL" id="FMAC01000011">
    <property type="protein sequence ID" value="SCB34521.1"/>
    <property type="molecule type" value="Genomic_DNA"/>
</dbReference>
<dbReference type="InterPro" id="IPR029058">
    <property type="entry name" value="AB_hydrolase_fold"/>
</dbReference>
<keyword evidence="2" id="KW-0378">Hydrolase</keyword>
<name>A0A1C3W3Q5_9HYPH</name>
<dbReference type="Gene3D" id="3.40.50.1820">
    <property type="entry name" value="alpha/beta hydrolase"/>
    <property type="match status" value="1"/>
</dbReference>
<gene>
    <name evidence="2" type="ORF">GA0061100_1111</name>
</gene>
<feature type="domain" description="Peptidase S9 prolyl oligopeptidase catalytic" evidence="1">
    <location>
        <begin position="110"/>
        <end position="188"/>
    </location>
</feature>
<dbReference type="STRING" id="52131.GA0061100_1111"/>
<evidence type="ECO:0000313" key="2">
    <source>
        <dbReference type="EMBL" id="SCB34521.1"/>
    </source>
</evidence>
<dbReference type="GO" id="GO:0006508">
    <property type="term" value="P:proteolysis"/>
    <property type="evidence" value="ECO:0007669"/>
    <property type="project" value="InterPro"/>
</dbReference>
<dbReference type="PIRSF" id="PIRSF031982">
    <property type="entry name" value="UCP031982_abhydr"/>
    <property type="match status" value="1"/>
</dbReference>
<protein>
    <submittedName>
        <fullName evidence="2">Predicted dienelactone hydrolase</fullName>
    </submittedName>
</protein>
<evidence type="ECO:0000313" key="3">
    <source>
        <dbReference type="Proteomes" id="UP000186228"/>
    </source>
</evidence>
<dbReference type="InterPro" id="IPR001375">
    <property type="entry name" value="Peptidase_S9_cat"/>
</dbReference>
<keyword evidence="3" id="KW-1185">Reference proteome</keyword>
<evidence type="ECO:0000259" key="1">
    <source>
        <dbReference type="Pfam" id="PF00326"/>
    </source>
</evidence>
<dbReference type="AlphaFoldDB" id="A0A1C3W3Q5"/>
<dbReference type="OrthoDB" id="9814760at2"/>
<dbReference type="Proteomes" id="UP000186228">
    <property type="component" value="Unassembled WGS sequence"/>
</dbReference>
<reference evidence="3" key="1">
    <citation type="submission" date="2016-08" db="EMBL/GenBank/DDBJ databases">
        <authorList>
            <person name="Varghese N."/>
            <person name="Submissions Spin"/>
        </authorList>
    </citation>
    <scope>NUCLEOTIDE SEQUENCE [LARGE SCALE GENOMIC DNA]</scope>
    <source>
        <strain evidence="3">CCBAU 57015</strain>
    </source>
</reference>
<proteinExistence type="predicted"/>
<dbReference type="SUPFAM" id="SSF53474">
    <property type="entry name" value="alpha/beta-Hydrolases"/>
    <property type="match status" value="1"/>
</dbReference>
<dbReference type="Pfam" id="PF00326">
    <property type="entry name" value="Peptidase_S9"/>
    <property type="match status" value="1"/>
</dbReference>
<sequence length="342" mass="36969">MNGKTHSILSIFHLCWQTAIVLVIIFAGAAHAEDHTFVGFQEIAVPNGGEPPLHAGIWYPTLARPQETRLETFTQLVAPDGAIAGRALPLVVISHGGAGSFAGHYDTALALAHAGFIVAAVDHAGDTFDDQRQVLKLWRRPQQLNRLITFVLDDWRDHAHVDSRRIGAFGFSNGGFTVLVAAGGKPDLNLIDPYCRDHPTHDLCAALTKAGVSSVAALPVPPDAWLRDPRIKAIAIAAPAFGFTFSNGGLNDATVPVQLWRAADDHHQLNPWYDEAVRVALPHPPEMHVVAGAGHYDFLPPCGAVLAKHAPVICADPNGFDRAALHNLMNAQLINFFRTKLR</sequence>
<accession>A0A1C3W3Q5</accession>
<dbReference type="InterPro" id="IPR050261">
    <property type="entry name" value="FrsA_esterase"/>
</dbReference>
<dbReference type="InterPro" id="IPR016986">
    <property type="entry name" value="UCP031982_abhydr"/>
</dbReference>
<dbReference type="GO" id="GO:0008236">
    <property type="term" value="F:serine-type peptidase activity"/>
    <property type="evidence" value="ECO:0007669"/>
    <property type="project" value="InterPro"/>
</dbReference>
<dbReference type="PANTHER" id="PTHR22946">
    <property type="entry name" value="DIENELACTONE HYDROLASE DOMAIN-CONTAINING PROTEIN-RELATED"/>
    <property type="match status" value="1"/>
</dbReference>
<organism evidence="2 3">
    <name type="scientific">Rhizobium hainanense</name>
    <dbReference type="NCBI Taxonomy" id="52131"/>
    <lineage>
        <taxon>Bacteria</taxon>
        <taxon>Pseudomonadati</taxon>
        <taxon>Pseudomonadota</taxon>
        <taxon>Alphaproteobacteria</taxon>
        <taxon>Hyphomicrobiales</taxon>
        <taxon>Rhizobiaceae</taxon>
        <taxon>Rhizobium/Agrobacterium group</taxon>
        <taxon>Rhizobium</taxon>
    </lineage>
</organism>